<sequence>MALYTTWMLSVTLSIYVLCLHLHGTHLVKLFDCQGDVTSHFKRIMYSLLQHIYKRCSQKNATCMTEEENLPAQLHCTSTTGAINRWIYYRFTDIKLESDVRIFVAQGSTCTDHQLGNVNNCLTLISNNTGLGLFAARDLEKHTMVIEYIGYLIRNEVANRLEVVYDEQNRGVYMFRIDSDIVVDATMAGGPARYINHSCDPNCVAEVVPFDKESKIIIITNRRIPKGEELTYDYKFDFEDEQHKIPCCCGAKRCRKWMN</sequence>
<evidence type="ECO:0000259" key="13">
    <source>
        <dbReference type="PROSITE" id="PS50280"/>
    </source>
</evidence>
<dbReference type="OrthoDB" id="308383at2759"/>
<evidence type="ECO:0000256" key="7">
    <source>
        <dbReference type="ARBA" id="ARBA00022771"/>
    </source>
</evidence>
<protein>
    <submittedName>
        <fullName evidence="15">Uncharacterized protein</fullName>
    </submittedName>
</protein>
<dbReference type="GO" id="GO:0003713">
    <property type="term" value="F:transcription coactivator activity"/>
    <property type="evidence" value="ECO:0007669"/>
    <property type="project" value="TreeGrafter"/>
</dbReference>
<evidence type="ECO:0000256" key="12">
    <source>
        <dbReference type="SAM" id="SignalP"/>
    </source>
</evidence>
<keyword evidence="5" id="KW-0479">Metal-binding</keyword>
<dbReference type="GO" id="GO:0045944">
    <property type="term" value="P:positive regulation of transcription by RNA polymerase II"/>
    <property type="evidence" value="ECO:0007669"/>
    <property type="project" value="TreeGrafter"/>
</dbReference>
<evidence type="ECO:0000256" key="10">
    <source>
        <dbReference type="ARBA" id="ARBA00023163"/>
    </source>
</evidence>
<keyword evidence="12" id="KW-0732">Signal</keyword>
<dbReference type="InterPro" id="IPR001214">
    <property type="entry name" value="SET_dom"/>
</dbReference>
<comment type="subcellular location">
    <subcellularLocation>
        <location evidence="1">Nucleus</location>
    </subcellularLocation>
</comment>
<dbReference type="GO" id="GO:0042800">
    <property type="term" value="F:histone H3K4 methyltransferase activity"/>
    <property type="evidence" value="ECO:0007669"/>
    <property type="project" value="TreeGrafter"/>
</dbReference>
<comment type="caution">
    <text evidence="15">The sequence shown here is derived from an EMBL/GenBank/DDBJ whole genome shotgun (WGS) entry which is preliminary data.</text>
</comment>
<gene>
    <name evidence="15" type="ORF">MGAL_10B092592</name>
</gene>
<evidence type="ECO:0000256" key="2">
    <source>
        <dbReference type="ARBA" id="ARBA00022603"/>
    </source>
</evidence>
<evidence type="ECO:0000259" key="14">
    <source>
        <dbReference type="PROSITE" id="PS50868"/>
    </source>
</evidence>
<dbReference type="Gene3D" id="2.170.270.10">
    <property type="entry name" value="SET domain"/>
    <property type="match status" value="1"/>
</dbReference>
<evidence type="ECO:0000256" key="6">
    <source>
        <dbReference type="ARBA" id="ARBA00022737"/>
    </source>
</evidence>
<accession>A0A8B6GMQ9</accession>
<dbReference type="EMBL" id="UYJE01008676">
    <property type="protein sequence ID" value="VDI66106.1"/>
    <property type="molecule type" value="Genomic_DNA"/>
</dbReference>
<name>A0A8B6GMQ9_MYTGA</name>
<evidence type="ECO:0000256" key="4">
    <source>
        <dbReference type="ARBA" id="ARBA00022691"/>
    </source>
</evidence>
<dbReference type="GO" id="GO:0044666">
    <property type="term" value="C:MLL3/4 complex"/>
    <property type="evidence" value="ECO:0007669"/>
    <property type="project" value="TreeGrafter"/>
</dbReference>
<evidence type="ECO:0000256" key="5">
    <source>
        <dbReference type="ARBA" id="ARBA00022723"/>
    </source>
</evidence>
<keyword evidence="11" id="KW-0539">Nucleus</keyword>
<evidence type="ECO:0000256" key="11">
    <source>
        <dbReference type="ARBA" id="ARBA00023242"/>
    </source>
</evidence>
<evidence type="ECO:0000256" key="1">
    <source>
        <dbReference type="ARBA" id="ARBA00004123"/>
    </source>
</evidence>
<dbReference type="PANTHER" id="PTHR45888:SF6">
    <property type="entry name" value="HL01030P-RELATED"/>
    <property type="match status" value="1"/>
</dbReference>
<evidence type="ECO:0000256" key="8">
    <source>
        <dbReference type="ARBA" id="ARBA00022833"/>
    </source>
</evidence>
<dbReference type="PROSITE" id="PS50280">
    <property type="entry name" value="SET"/>
    <property type="match status" value="1"/>
</dbReference>
<keyword evidence="4" id="KW-0949">S-adenosyl-L-methionine</keyword>
<keyword evidence="8" id="KW-0862">Zinc</keyword>
<dbReference type="InterPro" id="IPR003616">
    <property type="entry name" value="Post-SET_dom"/>
</dbReference>
<keyword evidence="9" id="KW-0805">Transcription regulation</keyword>
<keyword evidence="3" id="KW-0808">Transferase</keyword>
<dbReference type="Proteomes" id="UP000596742">
    <property type="component" value="Unassembled WGS sequence"/>
</dbReference>
<dbReference type="SMART" id="SM00508">
    <property type="entry name" value="PostSET"/>
    <property type="match status" value="1"/>
</dbReference>
<dbReference type="GO" id="GO:0008270">
    <property type="term" value="F:zinc ion binding"/>
    <property type="evidence" value="ECO:0007669"/>
    <property type="project" value="UniProtKB-KW"/>
</dbReference>
<organism evidence="15 16">
    <name type="scientific">Mytilus galloprovincialis</name>
    <name type="common">Mediterranean mussel</name>
    <dbReference type="NCBI Taxonomy" id="29158"/>
    <lineage>
        <taxon>Eukaryota</taxon>
        <taxon>Metazoa</taxon>
        <taxon>Spiralia</taxon>
        <taxon>Lophotrochozoa</taxon>
        <taxon>Mollusca</taxon>
        <taxon>Bivalvia</taxon>
        <taxon>Autobranchia</taxon>
        <taxon>Pteriomorphia</taxon>
        <taxon>Mytilida</taxon>
        <taxon>Mytiloidea</taxon>
        <taxon>Mytilidae</taxon>
        <taxon>Mytilinae</taxon>
        <taxon>Mytilus</taxon>
    </lineage>
</organism>
<feature type="signal peptide" evidence="12">
    <location>
        <begin position="1"/>
        <end position="19"/>
    </location>
</feature>
<feature type="chain" id="PRO_5032441587" evidence="12">
    <location>
        <begin position="20"/>
        <end position="259"/>
    </location>
</feature>
<dbReference type="SMART" id="SM00317">
    <property type="entry name" value="SET"/>
    <property type="match status" value="1"/>
</dbReference>
<feature type="domain" description="Post-SET" evidence="14">
    <location>
        <begin position="243"/>
        <end position="259"/>
    </location>
</feature>
<evidence type="ECO:0000313" key="16">
    <source>
        <dbReference type="Proteomes" id="UP000596742"/>
    </source>
</evidence>
<dbReference type="Pfam" id="PF00856">
    <property type="entry name" value="SET"/>
    <property type="match status" value="1"/>
</dbReference>
<reference evidence="15" key="1">
    <citation type="submission" date="2018-11" db="EMBL/GenBank/DDBJ databases">
        <authorList>
            <person name="Alioto T."/>
            <person name="Alioto T."/>
        </authorList>
    </citation>
    <scope>NUCLEOTIDE SEQUENCE</scope>
</reference>
<evidence type="ECO:0000256" key="3">
    <source>
        <dbReference type="ARBA" id="ARBA00022679"/>
    </source>
</evidence>
<dbReference type="PROSITE" id="PS50868">
    <property type="entry name" value="POST_SET"/>
    <property type="match status" value="1"/>
</dbReference>
<evidence type="ECO:0000313" key="15">
    <source>
        <dbReference type="EMBL" id="VDI66106.1"/>
    </source>
</evidence>
<proteinExistence type="predicted"/>
<feature type="domain" description="SET" evidence="13">
    <location>
        <begin position="119"/>
        <end position="235"/>
    </location>
</feature>
<dbReference type="GO" id="GO:0032259">
    <property type="term" value="P:methylation"/>
    <property type="evidence" value="ECO:0007669"/>
    <property type="project" value="UniProtKB-KW"/>
</dbReference>
<keyword evidence="10" id="KW-0804">Transcription</keyword>
<dbReference type="AlphaFoldDB" id="A0A8B6GMQ9"/>
<dbReference type="InterPro" id="IPR046341">
    <property type="entry name" value="SET_dom_sf"/>
</dbReference>
<dbReference type="PANTHER" id="PTHR45888">
    <property type="entry name" value="HL01030P-RELATED"/>
    <property type="match status" value="1"/>
</dbReference>
<keyword evidence="16" id="KW-1185">Reference proteome</keyword>
<keyword evidence="6" id="KW-0677">Repeat</keyword>
<evidence type="ECO:0000256" key="9">
    <source>
        <dbReference type="ARBA" id="ARBA00023015"/>
    </source>
</evidence>
<keyword evidence="7" id="KW-0863">Zinc-finger</keyword>
<dbReference type="SUPFAM" id="SSF82199">
    <property type="entry name" value="SET domain"/>
    <property type="match status" value="1"/>
</dbReference>
<keyword evidence="2" id="KW-0489">Methyltransferase</keyword>